<evidence type="ECO:0000313" key="3">
    <source>
        <dbReference type="Proteomes" id="UP000799538"/>
    </source>
</evidence>
<dbReference type="EMBL" id="ML992507">
    <property type="protein sequence ID" value="KAF2223079.1"/>
    <property type="molecule type" value="Genomic_DNA"/>
</dbReference>
<evidence type="ECO:0008006" key="4">
    <source>
        <dbReference type="Google" id="ProtNLM"/>
    </source>
</evidence>
<evidence type="ECO:0000313" key="2">
    <source>
        <dbReference type="EMBL" id="KAF2223079.1"/>
    </source>
</evidence>
<dbReference type="OrthoDB" id="74360at2759"/>
<dbReference type="InterPro" id="IPR050982">
    <property type="entry name" value="Auxin_biosynth/cation_transpt"/>
</dbReference>
<accession>A0A6A6GBX4</accession>
<dbReference type="PANTHER" id="PTHR43539">
    <property type="entry name" value="FLAVIN-BINDING MONOOXYGENASE-LIKE PROTEIN (AFU_ORTHOLOGUE AFUA_4G09220)"/>
    <property type="match status" value="1"/>
</dbReference>
<keyword evidence="3" id="KW-1185">Reference proteome</keyword>
<reference evidence="3" key="1">
    <citation type="journal article" date="2020" name="Stud. Mycol.">
        <title>101 Dothideomycetes genomes: A test case for predicting lifestyles and emergence of pathogens.</title>
        <authorList>
            <person name="Haridas S."/>
            <person name="Albert R."/>
            <person name="Binder M."/>
            <person name="Bloem J."/>
            <person name="LaButti K."/>
            <person name="Salamov A."/>
            <person name="Andreopoulos B."/>
            <person name="Baker S."/>
            <person name="Barry K."/>
            <person name="Bills G."/>
            <person name="Bluhm B."/>
            <person name="Cannon C."/>
            <person name="Castanera R."/>
            <person name="Culley D."/>
            <person name="Daum C."/>
            <person name="Ezra D."/>
            <person name="Gonzalez J."/>
            <person name="Henrissat B."/>
            <person name="Kuo A."/>
            <person name="Liang C."/>
            <person name="Lipzen A."/>
            <person name="Lutzoni F."/>
            <person name="Magnuson J."/>
            <person name="Mondo S."/>
            <person name="Nolan M."/>
            <person name="Ohm R."/>
            <person name="Pangilinan J."/>
            <person name="Park H.-J."/>
            <person name="Ramirez L."/>
            <person name="Alfaro M."/>
            <person name="Sun H."/>
            <person name="Tritt A."/>
            <person name="Yoshinaga Y."/>
            <person name="Zwiers L.-H."/>
            <person name="Turgeon B."/>
            <person name="Goodwin S."/>
            <person name="Spatafora J."/>
            <person name="Crous P."/>
            <person name="Grigoriev I."/>
        </authorList>
    </citation>
    <scope>NUCLEOTIDE SEQUENCE [LARGE SCALE GENOMIC DNA]</scope>
    <source>
        <strain evidence="3">CECT 20119</strain>
    </source>
</reference>
<dbReference type="SUPFAM" id="SSF51905">
    <property type="entry name" value="FAD/NAD(P)-binding domain"/>
    <property type="match status" value="1"/>
</dbReference>
<gene>
    <name evidence="2" type="ORF">BDZ85DRAFT_312700</name>
</gene>
<dbReference type="Proteomes" id="UP000799538">
    <property type="component" value="Unassembled WGS sequence"/>
</dbReference>
<dbReference type="GO" id="GO:0050660">
    <property type="term" value="F:flavin adenine dinucleotide binding"/>
    <property type="evidence" value="ECO:0007669"/>
    <property type="project" value="TreeGrafter"/>
</dbReference>
<protein>
    <recommendedName>
        <fullName evidence="4">Flavin-containing monooxygenase</fullName>
    </recommendedName>
</protein>
<organism evidence="2 3">
    <name type="scientific">Elsinoe ampelina</name>
    <dbReference type="NCBI Taxonomy" id="302913"/>
    <lineage>
        <taxon>Eukaryota</taxon>
        <taxon>Fungi</taxon>
        <taxon>Dikarya</taxon>
        <taxon>Ascomycota</taxon>
        <taxon>Pezizomycotina</taxon>
        <taxon>Dothideomycetes</taxon>
        <taxon>Dothideomycetidae</taxon>
        <taxon>Myriangiales</taxon>
        <taxon>Elsinoaceae</taxon>
        <taxon>Elsinoe</taxon>
    </lineage>
</organism>
<dbReference type="PANTHER" id="PTHR43539:SF68">
    <property type="entry name" value="FLAVIN-BINDING MONOOXYGENASE-LIKE PROTEIN (AFU_ORTHOLOGUE AFUA_4G09220)"/>
    <property type="match status" value="1"/>
</dbReference>
<sequence length="593" mass="65074">MSIAIHSNMLATRRFLTKGGDLKGTLPVVSFERNVDAQSIAITCVERLSNLKPTDLLADSLWKDNVCIAGTFRTFHSSNIIASTWVDMVSKQMAEHFCLIPHTAHTFELAGVPAWISAGFSFSMKGSPSRQCSGFLNAAPDDHGIWKIFSLTTILEAIDGFPNPDTPPSTGPLPAKDGVFDCLVVGAGACGLCLGARLQSVGLSYLVVDKHTTVGDVWRKRYDSTKLHLNSTFSDFPYERLLDPNKYYPTGVDMANAHQAFAEQWRLNIQNSTEVKSAKWHPDSKTWTIQVIHSGNEDTIVAKHLVMATGSGISHPITPSLANRETFHGTVLHTSDWKNAHPFTGKRGIVIGSANSAFDIIEDMVLANLSSVTMIQRSRTRVINGKHFRQLTDPLYNKDSNIELSDRLMMATPYQHGRLMTMANVAAMQAGDQGRYKKLGQAGFRYEENTDFNGDYMERGGGHYLDVGQTRYIEDGRVGVRSGFEAVAFTEDGVRLASGEVVEGDVVVFATGFRFGMKEGAMEIVGEEIGGRLDEFWGLDENGDTRGLAKPIGHPNIWYLGGGTGHARFYSRFLALQILADVMGSPFVPYSGT</sequence>
<dbReference type="Pfam" id="PF13738">
    <property type="entry name" value="Pyr_redox_3"/>
    <property type="match status" value="1"/>
</dbReference>
<dbReference type="Gene3D" id="3.50.50.60">
    <property type="entry name" value="FAD/NAD(P)-binding domain"/>
    <property type="match status" value="1"/>
</dbReference>
<dbReference type="GO" id="GO:0004497">
    <property type="term" value="F:monooxygenase activity"/>
    <property type="evidence" value="ECO:0007669"/>
    <property type="project" value="TreeGrafter"/>
</dbReference>
<dbReference type="InterPro" id="IPR036188">
    <property type="entry name" value="FAD/NAD-bd_sf"/>
</dbReference>
<evidence type="ECO:0000256" key="1">
    <source>
        <dbReference type="ARBA" id="ARBA00023002"/>
    </source>
</evidence>
<keyword evidence="1" id="KW-0560">Oxidoreductase</keyword>
<name>A0A6A6GBX4_9PEZI</name>
<proteinExistence type="predicted"/>
<dbReference type="AlphaFoldDB" id="A0A6A6GBX4"/>